<protein>
    <submittedName>
        <fullName evidence="1">Uncharacterized protein</fullName>
    </submittedName>
</protein>
<name>A0A4Y2Q6L6_ARAVE</name>
<keyword evidence="2" id="KW-1185">Reference proteome</keyword>
<evidence type="ECO:0000313" key="2">
    <source>
        <dbReference type="Proteomes" id="UP000499080"/>
    </source>
</evidence>
<dbReference type="EMBL" id="BGPR01012950">
    <property type="protein sequence ID" value="GBN58530.1"/>
    <property type="molecule type" value="Genomic_DNA"/>
</dbReference>
<evidence type="ECO:0000313" key="1">
    <source>
        <dbReference type="EMBL" id="GBN58530.1"/>
    </source>
</evidence>
<organism evidence="1 2">
    <name type="scientific">Araneus ventricosus</name>
    <name type="common">Orbweaver spider</name>
    <name type="synonym">Epeira ventricosa</name>
    <dbReference type="NCBI Taxonomy" id="182803"/>
    <lineage>
        <taxon>Eukaryota</taxon>
        <taxon>Metazoa</taxon>
        <taxon>Ecdysozoa</taxon>
        <taxon>Arthropoda</taxon>
        <taxon>Chelicerata</taxon>
        <taxon>Arachnida</taxon>
        <taxon>Araneae</taxon>
        <taxon>Araneomorphae</taxon>
        <taxon>Entelegynae</taxon>
        <taxon>Araneoidea</taxon>
        <taxon>Araneidae</taxon>
        <taxon>Araneus</taxon>
    </lineage>
</organism>
<gene>
    <name evidence="1" type="ORF">AVEN_112619_1</name>
</gene>
<reference evidence="1 2" key="1">
    <citation type="journal article" date="2019" name="Sci. Rep.">
        <title>Orb-weaving spider Araneus ventricosus genome elucidates the spidroin gene catalogue.</title>
        <authorList>
            <person name="Kono N."/>
            <person name="Nakamura H."/>
            <person name="Ohtoshi R."/>
            <person name="Moran D.A.P."/>
            <person name="Shinohara A."/>
            <person name="Yoshida Y."/>
            <person name="Fujiwara M."/>
            <person name="Mori M."/>
            <person name="Tomita M."/>
            <person name="Arakawa K."/>
        </authorList>
    </citation>
    <scope>NUCLEOTIDE SEQUENCE [LARGE SCALE GENOMIC DNA]</scope>
</reference>
<accession>A0A4Y2Q6L6</accession>
<proteinExistence type="predicted"/>
<dbReference type="Proteomes" id="UP000499080">
    <property type="component" value="Unassembled WGS sequence"/>
</dbReference>
<comment type="caution">
    <text evidence="1">The sequence shown here is derived from an EMBL/GenBank/DDBJ whole genome shotgun (WGS) entry which is preliminary data.</text>
</comment>
<sequence>MYGAYSEESCFGEPSNPEAETLPLSHRSPILEQAVLSKGCIIFRIKEGIGRLGNPTSMRVAMRCIRFVEIFLEERFGAISQLHDLPESIYCRTIRRPKRSAFHVTDLFHQYQILIFDFETDSKLLEVLEIGALEKSGEKILYFISVCIL</sequence>
<dbReference type="AlphaFoldDB" id="A0A4Y2Q6L6"/>